<dbReference type="Proteomes" id="UP000530424">
    <property type="component" value="Unassembled WGS sequence"/>
</dbReference>
<keyword evidence="1" id="KW-0812">Transmembrane</keyword>
<keyword evidence="4" id="KW-1185">Reference proteome</keyword>
<feature type="transmembrane region" description="Helical" evidence="1">
    <location>
        <begin position="412"/>
        <end position="434"/>
    </location>
</feature>
<feature type="transmembrane region" description="Helical" evidence="1">
    <location>
        <begin position="441"/>
        <end position="461"/>
    </location>
</feature>
<sequence length="519" mass="55165">MNGRGLGSSLAVPPRLVTRGSSLQPRLDGLEAAVAASRGRLDDDLLDSVEASVARSTGRLRLSSEHTVVAIAGSTGSGKSTLFNALAGAKLSASGAQRPTTSKAKALVWSDDDLGEMLEWLGVPSSEQHTRATLTSGQSRTRLPEGLVLLDLPDHDSIEVAHHEEAQRIIELADLLIWVVDPQKYADAAIHERFLQPLAGHRAVTMVVLNHIDKVPEERRAGMVRDLRKLLVADGIRDPRIIATSARHGTGLKELRTALRRRVEEKQNSALRVEADIRAAAARLEQAAGDAPVAVPDVWVSDLERQVAAAAGVTGLVASLRRATRAEALGRTTLAGFRGAEPAAAPPRRVGPVDRPAVDTAVRNLVDNVCRDLTPAWKDPIRAVASVGQKSADDRLDSELAAVRFQDRLPGWLPLVGVLRLVVTLAAVAALLLATTSFVRGAATTVPLIVLGALALAWTAVGRGSAIVADRVAERHARAAEDACHRVIARVVRGQMVAAVASELAPYARFHRGIAAAKR</sequence>
<keyword evidence="1" id="KW-0472">Membrane</keyword>
<accession>A0A853C2L3</accession>
<dbReference type="GO" id="GO:0019843">
    <property type="term" value="F:rRNA binding"/>
    <property type="evidence" value="ECO:0007669"/>
    <property type="project" value="TreeGrafter"/>
</dbReference>
<dbReference type="GO" id="GO:0000028">
    <property type="term" value="P:ribosomal small subunit assembly"/>
    <property type="evidence" value="ECO:0007669"/>
    <property type="project" value="TreeGrafter"/>
</dbReference>
<dbReference type="PANTHER" id="PTHR42698">
    <property type="entry name" value="GTPASE ERA"/>
    <property type="match status" value="1"/>
</dbReference>
<organism evidence="3 4">
    <name type="scientific">Nocardioides thalensis</name>
    <dbReference type="NCBI Taxonomy" id="1914755"/>
    <lineage>
        <taxon>Bacteria</taxon>
        <taxon>Bacillati</taxon>
        <taxon>Actinomycetota</taxon>
        <taxon>Actinomycetes</taxon>
        <taxon>Propionibacteriales</taxon>
        <taxon>Nocardioidaceae</taxon>
        <taxon>Nocardioides</taxon>
    </lineage>
</organism>
<dbReference type="AlphaFoldDB" id="A0A853C2L3"/>
<reference evidence="3 4" key="1">
    <citation type="submission" date="2020-07" db="EMBL/GenBank/DDBJ databases">
        <title>Sequencing the genomes of 1000 actinobacteria strains.</title>
        <authorList>
            <person name="Klenk H.-P."/>
        </authorList>
    </citation>
    <scope>NUCLEOTIDE SEQUENCE [LARGE SCALE GENOMIC DNA]</scope>
    <source>
        <strain evidence="3 4">DSM 103833</strain>
    </source>
</reference>
<dbReference type="Gene3D" id="3.40.50.300">
    <property type="entry name" value="P-loop containing nucleotide triphosphate hydrolases"/>
    <property type="match status" value="1"/>
</dbReference>
<dbReference type="EMBL" id="JACCFP010000001">
    <property type="protein sequence ID" value="NYJ01421.1"/>
    <property type="molecule type" value="Genomic_DNA"/>
</dbReference>
<name>A0A853C2L3_9ACTN</name>
<dbReference type="GO" id="GO:0005829">
    <property type="term" value="C:cytosol"/>
    <property type="evidence" value="ECO:0007669"/>
    <property type="project" value="TreeGrafter"/>
</dbReference>
<dbReference type="PANTHER" id="PTHR42698:SF1">
    <property type="entry name" value="GTPASE ERA, MITOCHONDRIAL"/>
    <property type="match status" value="1"/>
</dbReference>
<dbReference type="InterPro" id="IPR005662">
    <property type="entry name" value="GTPase_Era-like"/>
</dbReference>
<dbReference type="RefSeq" id="WP_218910210.1">
    <property type="nucleotide sequence ID" value="NZ_JACCFP010000001.1"/>
</dbReference>
<comment type="caution">
    <text evidence="3">The sequence shown here is derived from an EMBL/GenBank/DDBJ whole genome shotgun (WGS) entry which is preliminary data.</text>
</comment>
<dbReference type="InterPro" id="IPR006073">
    <property type="entry name" value="GTP-bd"/>
</dbReference>
<evidence type="ECO:0000313" key="3">
    <source>
        <dbReference type="EMBL" id="NYJ01421.1"/>
    </source>
</evidence>
<protein>
    <submittedName>
        <fullName evidence="3">GTP-binding protein EngB required for normal cell division</fullName>
    </submittedName>
</protein>
<dbReference type="GO" id="GO:0051301">
    <property type="term" value="P:cell division"/>
    <property type="evidence" value="ECO:0007669"/>
    <property type="project" value="UniProtKB-KW"/>
</dbReference>
<proteinExistence type="predicted"/>
<dbReference type="GO" id="GO:0043024">
    <property type="term" value="F:ribosomal small subunit binding"/>
    <property type="evidence" value="ECO:0007669"/>
    <property type="project" value="TreeGrafter"/>
</dbReference>
<dbReference type="InterPro" id="IPR027417">
    <property type="entry name" value="P-loop_NTPase"/>
</dbReference>
<keyword evidence="3" id="KW-0131">Cell cycle</keyword>
<dbReference type="GO" id="GO:0005525">
    <property type="term" value="F:GTP binding"/>
    <property type="evidence" value="ECO:0007669"/>
    <property type="project" value="InterPro"/>
</dbReference>
<evidence type="ECO:0000256" key="1">
    <source>
        <dbReference type="SAM" id="Phobius"/>
    </source>
</evidence>
<evidence type="ECO:0000259" key="2">
    <source>
        <dbReference type="Pfam" id="PF01926"/>
    </source>
</evidence>
<dbReference type="Pfam" id="PF01926">
    <property type="entry name" value="MMR_HSR1"/>
    <property type="match status" value="1"/>
</dbReference>
<evidence type="ECO:0000313" key="4">
    <source>
        <dbReference type="Proteomes" id="UP000530424"/>
    </source>
</evidence>
<feature type="domain" description="G" evidence="2">
    <location>
        <begin position="69"/>
        <end position="192"/>
    </location>
</feature>
<gene>
    <name evidence="3" type="ORF">HNR19_002119</name>
</gene>
<keyword evidence="1" id="KW-1133">Transmembrane helix</keyword>
<dbReference type="SUPFAM" id="SSF52540">
    <property type="entry name" value="P-loop containing nucleoside triphosphate hydrolases"/>
    <property type="match status" value="1"/>
</dbReference>
<keyword evidence="3" id="KW-0132">Cell division</keyword>